<dbReference type="Gene3D" id="3.10.100.10">
    <property type="entry name" value="Mannose-Binding Protein A, subunit A"/>
    <property type="match status" value="1"/>
</dbReference>
<name>K1RKT2_MAGGI</name>
<reference evidence="3" key="1">
    <citation type="journal article" date="2012" name="Nature">
        <title>The oyster genome reveals stress adaptation and complexity of shell formation.</title>
        <authorList>
            <person name="Zhang G."/>
            <person name="Fang X."/>
            <person name="Guo X."/>
            <person name="Li L."/>
            <person name="Luo R."/>
            <person name="Xu F."/>
            <person name="Yang P."/>
            <person name="Zhang L."/>
            <person name="Wang X."/>
            <person name="Qi H."/>
            <person name="Xiong Z."/>
            <person name="Que H."/>
            <person name="Xie Y."/>
            <person name="Holland P.W."/>
            <person name="Paps J."/>
            <person name="Zhu Y."/>
            <person name="Wu F."/>
            <person name="Chen Y."/>
            <person name="Wang J."/>
            <person name="Peng C."/>
            <person name="Meng J."/>
            <person name="Yang L."/>
            <person name="Liu J."/>
            <person name="Wen B."/>
            <person name="Zhang N."/>
            <person name="Huang Z."/>
            <person name="Zhu Q."/>
            <person name="Feng Y."/>
            <person name="Mount A."/>
            <person name="Hedgecock D."/>
            <person name="Xu Z."/>
            <person name="Liu Y."/>
            <person name="Domazet-Loso T."/>
            <person name="Du Y."/>
            <person name="Sun X."/>
            <person name="Zhang S."/>
            <person name="Liu B."/>
            <person name="Cheng P."/>
            <person name="Jiang X."/>
            <person name="Li J."/>
            <person name="Fan D."/>
            <person name="Wang W."/>
            <person name="Fu W."/>
            <person name="Wang T."/>
            <person name="Wang B."/>
            <person name="Zhang J."/>
            <person name="Peng Z."/>
            <person name="Li Y."/>
            <person name="Li N."/>
            <person name="Wang J."/>
            <person name="Chen M."/>
            <person name="He Y."/>
            <person name="Tan F."/>
            <person name="Song X."/>
            <person name="Zheng Q."/>
            <person name="Huang R."/>
            <person name="Yang H."/>
            <person name="Du X."/>
            <person name="Chen L."/>
            <person name="Yang M."/>
            <person name="Gaffney P.M."/>
            <person name="Wang S."/>
            <person name="Luo L."/>
            <person name="She Z."/>
            <person name="Ming Y."/>
            <person name="Huang W."/>
            <person name="Zhang S."/>
            <person name="Huang B."/>
            <person name="Zhang Y."/>
            <person name="Qu T."/>
            <person name="Ni P."/>
            <person name="Miao G."/>
            <person name="Wang J."/>
            <person name="Wang Q."/>
            <person name="Steinberg C.E."/>
            <person name="Wang H."/>
            <person name="Li N."/>
            <person name="Qian L."/>
            <person name="Zhang G."/>
            <person name="Li Y."/>
            <person name="Yang H."/>
            <person name="Liu X."/>
            <person name="Wang J."/>
            <person name="Yin Y."/>
            <person name="Wang J."/>
        </authorList>
    </citation>
    <scope>NUCLEOTIDE SEQUENCE [LARGE SCALE GENOMIC DNA]</scope>
    <source>
        <strain evidence="3">05x7-T-G4-1.051#20</strain>
    </source>
</reference>
<evidence type="ECO:0000313" key="3">
    <source>
        <dbReference type="EMBL" id="EKC34916.1"/>
    </source>
</evidence>
<feature type="region of interest" description="Disordered" evidence="2">
    <location>
        <begin position="1"/>
        <end position="42"/>
    </location>
</feature>
<feature type="compositionally biased region" description="Low complexity" evidence="2">
    <location>
        <begin position="1"/>
        <end position="17"/>
    </location>
</feature>
<sequence>MPTTTTNVKTTTSLPTTHAPSHSAPLEHTTHHHHHHHHNDGGCRRENWMRYGHHYYYSSELHSRQRLVRDEAVEACRVCNMTLLSIHSSEEQRFVHETLTHKNEIWLGMQSNVWFDTSPRDFSNWRDPKFSDYPCIVMDTNQQWHPEHCHRTHLYVCKR</sequence>
<dbReference type="HOGENOM" id="CLU_1662516_0_0_1"/>
<dbReference type="PANTHER" id="PTHR22991:SF42">
    <property type="entry name" value="C-TYPE LECTIN DOMAIN-CONTAINING PROTEIN"/>
    <property type="match status" value="1"/>
</dbReference>
<accession>K1RKT2</accession>
<dbReference type="InParanoid" id="K1RKT2"/>
<dbReference type="PROSITE" id="PS50041">
    <property type="entry name" value="C_TYPE_LECTIN_2"/>
    <property type="match status" value="1"/>
</dbReference>
<dbReference type="InterPro" id="IPR016187">
    <property type="entry name" value="CTDL_fold"/>
</dbReference>
<dbReference type="CDD" id="cd00037">
    <property type="entry name" value="CLECT"/>
    <property type="match status" value="1"/>
</dbReference>
<organism evidence="3">
    <name type="scientific">Magallana gigas</name>
    <name type="common">Pacific oyster</name>
    <name type="synonym">Crassostrea gigas</name>
    <dbReference type="NCBI Taxonomy" id="29159"/>
    <lineage>
        <taxon>Eukaryota</taxon>
        <taxon>Metazoa</taxon>
        <taxon>Spiralia</taxon>
        <taxon>Lophotrochozoa</taxon>
        <taxon>Mollusca</taxon>
        <taxon>Bivalvia</taxon>
        <taxon>Autobranchia</taxon>
        <taxon>Pteriomorphia</taxon>
        <taxon>Ostreida</taxon>
        <taxon>Ostreoidea</taxon>
        <taxon>Ostreidae</taxon>
        <taxon>Magallana</taxon>
    </lineage>
</organism>
<keyword evidence="3" id="KW-0675">Receptor</keyword>
<dbReference type="PANTHER" id="PTHR22991">
    <property type="entry name" value="PROTEIN CBG13490"/>
    <property type="match status" value="1"/>
</dbReference>
<dbReference type="EMBL" id="JH816283">
    <property type="protein sequence ID" value="EKC34916.1"/>
    <property type="molecule type" value="Genomic_DNA"/>
</dbReference>
<dbReference type="InterPro" id="IPR050976">
    <property type="entry name" value="Snaclec"/>
</dbReference>
<evidence type="ECO:0000256" key="1">
    <source>
        <dbReference type="ARBA" id="ARBA00023157"/>
    </source>
</evidence>
<dbReference type="InterPro" id="IPR016186">
    <property type="entry name" value="C-type_lectin-like/link_sf"/>
</dbReference>
<proteinExistence type="predicted"/>
<gene>
    <name evidence="3" type="ORF">CGI_10027625</name>
</gene>
<dbReference type="InterPro" id="IPR001304">
    <property type="entry name" value="C-type_lectin-like"/>
</dbReference>
<evidence type="ECO:0000256" key="2">
    <source>
        <dbReference type="SAM" id="MobiDB-lite"/>
    </source>
</evidence>
<protein>
    <submittedName>
        <fullName evidence="3">Macrophage mannose receptor 1</fullName>
    </submittedName>
</protein>
<dbReference type="AlphaFoldDB" id="K1RKT2"/>
<dbReference type="Pfam" id="PF00059">
    <property type="entry name" value="Lectin_C"/>
    <property type="match status" value="1"/>
</dbReference>
<dbReference type="SMART" id="SM00034">
    <property type="entry name" value="CLECT"/>
    <property type="match status" value="1"/>
</dbReference>
<keyword evidence="1" id="KW-1015">Disulfide bond</keyword>
<dbReference type="SUPFAM" id="SSF56436">
    <property type="entry name" value="C-type lectin-like"/>
    <property type="match status" value="1"/>
</dbReference>